<feature type="compositionally biased region" description="Basic residues" evidence="2">
    <location>
        <begin position="56"/>
        <end position="67"/>
    </location>
</feature>
<protein>
    <submittedName>
        <fullName evidence="3">Uncharacterized protein</fullName>
    </submittedName>
</protein>
<organism evidence="3 4">
    <name type="scientific">Paecilomyces lecythidis</name>
    <dbReference type="NCBI Taxonomy" id="3004212"/>
    <lineage>
        <taxon>Eukaryota</taxon>
        <taxon>Fungi</taxon>
        <taxon>Dikarya</taxon>
        <taxon>Ascomycota</taxon>
        <taxon>Pezizomycotina</taxon>
        <taxon>Eurotiomycetes</taxon>
        <taxon>Eurotiomycetidae</taxon>
        <taxon>Eurotiales</taxon>
        <taxon>Thermoascaceae</taxon>
        <taxon>Paecilomyces</taxon>
    </lineage>
</organism>
<comment type="caution">
    <text evidence="3">The sequence shown here is derived from an EMBL/GenBank/DDBJ whole genome shotgun (WGS) entry which is preliminary data.</text>
</comment>
<evidence type="ECO:0000256" key="2">
    <source>
        <dbReference type="SAM" id="MobiDB-lite"/>
    </source>
</evidence>
<evidence type="ECO:0000256" key="1">
    <source>
        <dbReference type="SAM" id="Coils"/>
    </source>
</evidence>
<feature type="coiled-coil region" evidence="1">
    <location>
        <begin position="144"/>
        <end position="324"/>
    </location>
</feature>
<evidence type="ECO:0000313" key="3">
    <source>
        <dbReference type="EMBL" id="KAL1868184.1"/>
    </source>
</evidence>
<sequence>MPRYPFSDSSESEYSETDESIDIPLPRKKVVYRRRSISRHRASPDLSNTYLSPGVHIHRSHSTGQRRRKEEPPPTLVVDINNDVRNRAKSKTRLSRKDTLYDDSEEEFQQKHRRPRARTTTRVPSPPGRDWELMVDQRILAKNDARQDLELNRLEQEIARLEREVARRTAEVRLLRPGEDRYEEETGRLKKLEKWEKKLEEARREAEWREKMKRREEKEESHREAELREELKKYKEREAARREAEWQEKLKKYEEKEAAEAEKERIIKELRDAEARKLLEEQERQKELAKLKAEAIEEYKKREMERIEREKKEKEEKERYFRERLKELGYVEEQIDSLVLSKDKESRRKEENKTTWVKVHRKYLLPETLDAFNLPWEWDKNDRNYILIKEYISEEVQEELFAHTERIRGGRKLIEHTSSSQVELKLPEKGHKDKMFLVRKKSPRRSWIFT</sequence>
<reference evidence="3 4" key="1">
    <citation type="journal article" date="2024" name="IMA Fungus">
        <title>IMA Genome - F19 : A genome assembly and annotation guide to empower mycologists, including annotated draft genome sequences of Ceratocystis pirilliformis, Diaporthe australafricana, Fusarium ophioides, Paecilomyces lecythidis, and Sporothrix stenoceras.</title>
        <authorList>
            <person name="Aylward J."/>
            <person name="Wilson A.M."/>
            <person name="Visagie C.M."/>
            <person name="Spraker J."/>
            <person name="Barnes I."/>
            <person name="Buitendag C."/>
            <person name="Ceriani C."/>
            <person name="Del Mar Angel L."/>
            <person name="du Plessis D."/>
            <person name="Fuchs T."/>
            <person name="Gasser K."/>
            <person name="Kramer D."/>
            <person name="Li W."/>
            <person name="Munsamy K."/>
            <person name="Piso A."/>
            <person name="Price J.L."/>
            <person name="Sonnekus B."/>
            <person name="Thomas C."/>
            <person name="van der Nest A."/>
            <person name="van Dijk A."/>
            <person name="van Heerden A."/>
            <person name="van Vuuren N."/>
            <person name="Yilmaz N."/>
            <person name="Duong T.A."/>
            <person name="van der Merwe N.A."/>
            <person name="Wingfield M.J."/>
            <person name="Wingfield B.D."/>
        </authorList>
    </citation>
    <scope>NUCLEOTIDE SEQUENCE [LARGE SCALE GENOMIC DNA]</scope>
    <source>
        <strain evidence="3 4">CMW 18167</strain>
    </source>
</reference>
<proteinExistence type="predicted"/>
<name>A0ABR3WXE3_9EURO</name>
<feature type="region of interest" description="Disordered" evidence="2">
    <location>
        <begin position="1"/>
        <end position="130"/>
    </location>
</feature>
<feature type="compositionally biased region" description="Acidic residues" evidence="2">
    <location>
        <begin position="10"/>
        <end position="21"/>
    </location>
</feature>
<gene>
    <name evidence="3" type="ORF">Plec18167_008375</name>
</gene>
<feature type="compositionally biased region" description="Basic residues" evidence="2">
    <location>
        <begin position="26"/>
        <end position="41"/>
    </location>
</feature>
<dbReference type="EMBL" id="JAVDPF010000040">
    <property type="protein sequence ID" value="KAL1868184.1"/>
    <property type="molecule type" value="Genomic_DNA"/>
</dbReference>
<keyword evidence="4" id="KW-1185">Reference proteome</keyword>
<accession>A0ABR3WXE3</accession>
<evidence type="ECO:0000313" key="4">
    <source>
        <dbReference type="Proteomes" id="UP001583193"/>
    </source>
</evidence>
<dbReference type="Proteomes" id="UP001583193">
    <property type="component" value="Unassembled WGS sequence"/>
</dbReference>
<keyword evidence="1" id="KW-0175">Coiled coil</keyword>